<feature type="region of interest" description="Disordered" evidence="1">
    <location>
        <begin position="1"/>
        <end position="35"/>
    </location>
</feature>
<name>A0A9W4T2T6_9GLOM</name>
<reference evidence="2" key="1">
    <citation type="submission" date="2022-08" db="EMBL/GenBank/DDBJ databases">
        <authorList>
            <person name="Kallberg Y."/>
            <person name="Tangrot J."/>
            <person name="Rosling A."/>
        </authorList>
    </citation>
    <scope>NUCLEOTIDE SEQUENCE</scope>
    <source>
        <strain evidence="2">Wild A</strain>
    </source>
</reference>
<feature type="compositionally biased region" description="Polar residues" evidence="1">
    <location>
        <begin position="7"/>
        <end position="31"/>
    </location>
</feature>
<comment type="caution">
    <text evidence="2">The sequence shown here is derived from an EMBL/GenBank/DDBJ whole genome shotgun (WGS) entry which is preliminary data.</text>
</comment>
<gene>
    <name evidence="2" type="ORF">FWILDA_LOCUS14581</name>
</gene>
<keyword evidence="3" id="KW-1185">Reference proteome</keyword>
<sequence>MSRTDEELNNNYVVTQGSSTVSNPEGNNHNNSDIDKRQHIAVKQIKLKYVFTMIITDKINFIPDVEQH</sequence>
<evidence type="ECO:0000256" key="1">
    <source>
        <dbReference type="SAM" id="MobiDB-lite"/>
    </source>
</evidence>
<dbReference type="EMBL" id="CAMKVN010006576">
    <property type="protein sequence ID" value="CAI2190448.1"/>
    <property type="molecule type" value="Genomic_DNA"/>
</dbReference>
<feature type="non-terminal residue" evidence="2">
    <location>
        <position position="68"/>
    </location>
</feature>
<protein>
    <submittedName>
        <fullName evidence="2">15614_t:CDS:1</fullName>
    </submittedName>
</protein>
<organism evidence="2 3">
    <name type="scientific">Funneliformis geosporum</name>
    <dbReference type="NCBI Taxonomy" id="1117311"/>
    <lineage>
        <taxon>Eukaryota</taxon>
        <taxon>Fungi</taxon>
        <taxon>Fungi incertae sedis</taxon>
        <taxon>Mucoromycota</taxon>
        <taxon>Glomeromycotina</taxon>
        <taxon>Glomeromycetes</taxon>
        <taxon>Glomerales</taxon>
        <taxon>Glomeraceae</taxon>
        <taxon>Funneliformis</taxon>
    </lineage>
</organism>
<proteinExistence type="predicted"/>
<evidence type="ECO:0000313" key="3">
    <source>
        <dbReference type="Proteomes" id="UP001153678"/>
    </source>
</evidence>
<dbReference type="Proteomes" id="UP001153678">
    <property type="component" value="Unassembled WGS sequence"/>
</dbReference>
<dbReference type="AlphaFoldDB" id="A0A9W4T2T6"/>
<accession>A0A9W4T2T6</accession>
<evidence type="ECO:0000313" key="2">
    <source>
        <dbReference type="EMBL" id="CAI2190448.1"/>
    </source>
</evidence>